<comment type="catalytic activity">
    <reaction evidence="9 11">
        <text>L-aspartyl-tRNA(Asn) + L-glutamine + ATP + H2O = L-asparaginyl-tRNA(Asn) + L-glutamate + ADP + phosphate + 2 H(+)</text>
        <dbReference type="Rhea" id="RHEA:14513"/>
        <dbReference type="Rhea" id="RHEA-COMP:9674"/>
        <dbReference type="Rhea" id="RHEA-COMP:9677"/>
        <dbReference type="ChEBI" id="CHEBI:15377"/>
        <dbReference type="ChEBI" id="CHEBI:15378"/>
        <dbReference type="ChEBI" id="CHEBI:29985"/>
        <dbReference type="ChEBI" id="CHEBI:30616"/>
        <dbReference type="ChEBI" id="CHEBI:43474"/>
        <dbReference type="ChEBI" id="CHEBI:58359"/>
        <dbReference type="ChEBI" id="CHEBI:78515"/>
        <dbReference type="ChEBI" id="CHEBI:78516"/>
        <dbReference type="ChEBI" id="CHEBI:456216"/>
    </reaction>
</comment>
<dbReference type="HAMAP" id="MF_00121">
    <property type="entry name" value="GatB"/>
    <property type="match status" value="1"/>
</dbReference>
<organism evidence="13">
    <name type="scientific">Fervidicoccus fontis</name>
    <dbReference type="NCBI Taxonomy" id="683846"/>
    <lineage>
        <taxon>Archaea</taxon>
        <taxon>Thermoproteota</taxon>
        <taxon>Thermoprotei</taxon>
        <taxon>Fervidicoccales</taxon>
        <taxon>Fervidicoccaceae</taxon>
        <taxon>Fervidicoccus</taxon>
    </lineage>
</organism>
<evidence type="ECO:0000256" key="8">
    <source>
        <dbReference type="ARBA" id="ARBA00024799"/>
    </source>
</evidence>
<dbReference type="NCBIfam" id="NF004014">
    <property type="entry name" value="PRK05477.1-4"/>
    <property type="match status" value="1"/>
</dbReference>
<dbReference type="Pfam" id="PF02934">
    <property type="entry name" value="GatB_N"/>
    <property type="match status" value="1"/>
</dbReference>
<gene>
    <name evidence="11 13" type="primary">gatB</name>
    <name evidence="13" type="ORF">ENO36_02160</name>
</gene>
<keyword evidence="4 11" id="KW-0436">Ligase</keyword>
<dbReference type="GO" id="GO:0070681">
    <property type="term" value="P:glutaminyl-tRNAGln biosynthesis via transamidation"/>
    <property type="evidence" value="ECO:0007669"/>
    <property type="project" value="TreeGrafter"/>
</dbReference>
<name>A0A7C2UQN8_9CREN</name>
<dbReference type="EC" id="6.3.5.-" evidence="11"/>
<comment type="similarity">
    <text evidence="1 11">Belongs to the GatB/GatE family. GatB subfamily.</text>
</comment>
<dbReference type="NCBIfam" id="NF004012">
    <property type="entry name" value="PRK05477.1-2"/>
    <property type="match status" value="1"/>
</dbReference>
<dbReference type="InterPro" id="IPR018027">
    <property type="entry name" value="Asn/Gln_amidotransferase"/>
</dbReference>
<protein>
    <recommendedName>
        <fullName evidence="3 11">Aspartyl/glutamyl-tRNA(Asn/Gln) amidotransferase subunit B</fullName>
        <shortName evidence="11">Asp/Glu-ADT subunit B</shortName>
        <ecNumber evidence="11">6.3.5.-</ecNumber>
    </recommendedName>
</protein>
<evidence type="ECO:0000259" key="12">
    <source>
        <dbReference type="SMART" id="SM00845"/>
    </source>
</evidence>
<dbReference type="InterPro" id="IPR042114">
    <property type="entry name" value="GatB_C_1"/>
</dbReference>
<dbReference type="Proteomes" id="UP000885664">
    <property type="component" value="Unassembled WGS sequence"/>
</dbReference>
<feature type="domain" description="Asn/Gln amidotransferase" evidence="12">
    <location>
        <begin position="331"/>
        <end position="477"/>
    </location>
</feature>
<evidence type="ECO:0000256" key="5">
    <source>
        <dbReference type="ARBA" id="ARBA00022741"/>
    </source>
</evidence>
<evidence type="ECO:0000313" key="13">
    <source>
        <dbReference type="EMBL" id="HEU97645.1"/>
    </source>
</evidence>
<keyword evidence="7 11" id="KW-0648">Protein biosynthesis</keyword>
<keyword evidence="6 11" id="KW-0067">ATP-binding</keyword>
<dbReference type="InterPro" id="IPR023168">
    <property type="entry name" value="GatB_Yqey_C_2"/>
</dbReference>
<dbReference type="InterPro" id="IPR014746">
    <property type="entry name" value="Gln_synth/guanido_kin_cat_dom"/>
</dbReference>
<evidence type="ECO:0000256" key="9">
    <source>
        <dbReference type="ARBA" id="ARBA00047380"/>
    </source>
</evidence>
<dbReference type="GO" id="GO:0050567">
    <property type="term" value="F:glutaminyl-tRNA synthase (glutamine-hydrolyzing) activity"/>
    <property type="evidence" value="ECO:0007669"/>
    <property type="project" value="UniProtKB-UniRule"/>
</dbReference>
<dbReference type="NCBIfam" id="TIGR00133">
    <property type="entry name" value="gatB"/>
    <property type="match status" value="1"/>
</dbReference>
<dbReference type="GO" id="GO:0006412">
    <property type="term" value="P:translation"/>
    <property type="evidence" value="ECO:0007669"/>
    <property type="project" value="UniProtKB-UniRule"/>
</dbReference>
<comment type="subunit">
    <text evidence="2 11">Heterotrimer of A, B and C subunits.</text>
</comment>
<comment type="caution">
    <text evidence="13">The sequence shown here is derived from an EMBL/GenBank/DDBJ whole genome shotgun (WGS) entry which is preliminary data.</text>
</comment>
<evidence type="ECO:0000256" key="4">
    <source>
        <dbReference type="ARBA" id="ARBA00022598"/>
    </source>
</evidence>
<dbReference type="Pfam" id="PF02637">
    <property type="entry name" value="GatB_Yqey"/>
    <property type="match status" value="1"/>
</dbReference>
<proteinExistence type="inferred from homology"/>
<dbReference type="InterPro" id="IPR017959">
    <property type="entry name" value="Asn/Gln-tRNA_amidoTrfase_suB/E"/>
</dbReference>
<dbReference type="AlphaFoldDB" id="A0A7C2UQN8"/>
<dbReference type="SMART" id="SM00845">
    <property type="entry name" value="GatB_Yqey"/>
    <property type="match status" value="1"/>
</dbReference>
<dbReference type="InterPro" id="IPR006075">
    <property type="entry name" value="Asn/Gln-tRNA_Trfase_suB/E_cat"/>
</dbReference>
<dbReference type="SUPFAM" id="SSF55931">
    <property type="entry name" value="Glutamine synthetase/guanido kinase"/>
    <property type="match status" value="1"/>
</dbReference>
<evidence type="ECO:0000256" key="2">
    <source>
        <dbReference type="ARBA" id="ARBA00011123"/>
    </source>
</evidence>
<evidence type="ECO:0000256" key="6">
    <source>
        <dbReference type="ARBA" id="ARBA00022840"/>
    </source>
</evidence>
<dbReference type="PROSITE" id="PS01234">
    <property type="entry name" value="GATB"/>
    <property type="match status" value="1"/>
</dbReference>
<comment type="function">
    <text evidence="8 11">Allows the formation of correctly charged Asn-tRNA(Asn) or Gln-tRNA(Gln) through the transamidation of misacylated Asp-tRNA(Asn) or Glu-tRNA(Gln) in organisms which lack either or both of asparaginyl-tRNA or glutaminyl-tRNA synthetases. The reaction takes place in the presence of glutamine and ATP through an activated phospho-Asp-tRNA(Asn) or phospho-Glu-tRNA(Gln).</text>
</comment>
<comment type="catalytic activity">
    <reaction evidence="10 11">
        <text>L-glutamyl-tRNA(Gln) + L-glutamine + ATP + H2O = L-glutaminyl-tRNA(Gln) + L-glutamate + ADP + phosphate + H(+)</text>
        <dbReference type="Rhea" id="RHEA:17521"/>
        <dbReference type="Rhea" id="RHEA-COMP:9681"/>
        <dbReference type="Rhea" id="RHEA-COMP:9684"/>
        <dbReference type="ChEBI" id="CHEBI:15377"/>
        <dbReference type="ChEBI" id="CHEBI:15378"/>
        <dbReference type="ChEBI" id="CHEBI:29985"/>
        <dbReference type="ChEBI" id="CHEBI:30616"/>
        <dbReference type="ChEBI" id="CHEBI:43474"/>
        <dbReference type="ChEBI" id="CHEBI:58359"/>
        <dbReference type="ChEBI" id="CHEBI:78520"/>
        <dbReference type="ChEBI" id="CHEBI:78521"/>
        <dbReference type="ChEBI" id="CHEBI:456216"/>
    </reaction>
</comment>
<dbReference type="PANTHER" id="PTHR11659:SF0">
    <property type="entry name" value="GLUTAMYL-TRNA(GLN) AMIDOTRANSFERASE SUBUNIT B, MITOCHONDRIAL"/>
    <property type="match status" value="1"/>
</dbReference>
<dbReference type="InterPro" id="IPR004413">
    <property type="entry name" value="GatB"/>
</dbReference>
<dbReference type="Gene3D" id="1.10.150.380">
    <property type="entry name" value="GatB domain, N-terminal subdomain"/>
    <property type="match status" value="1"/>
</dbReference>
<evidence type="ECO:0000256" key="3">
    <source>
        <dbReference type="ARBA" id="ARBA00016923"/>
    </source>
</evidence>
<dbReference type="InterPro" id="IPR017958">
    <property type="entry name" value="Gln-tRNA_amidoTrfase_suB_CS"/>
</dbReference>
<evidence type="ECO:0000256" key="7">
    <source>
        <dbReference type="ARBA" id="ARBA00022917"/>
    </source>
</evidence>
<dbReference type="SUPFAM" id="SSF89095">
    <property type="entry name" value="GatB/YqeY motif"/>
    <property type="match status" value="1"/>
</dbReference>
<dbReference type="PANTHER" id="PTHR11659">
    <property type="entry name" value="GLUTAMYL-TRNA GLN AMIDOTRANSFERASE SUBUNIT B MITOCHONDRIAL AND PROKARYOTIC PET112-RELATED"/>
    <property type="match status" value="1"/>
</dbReference>
<dbReference type="Gene3D" id="1.10.10.410">
    <property type="match status" value="1"/>
</dbReference>
<evidence type="ECO:0000256" key="1">
    <source>
        <dbReference type="ARBA" id="ARBA00005306"/>
    </source>
</evidence>
<reference evidence="13" key="1">
    <citation type="journal article" date="2020" name="mSystems">
        <title>Genome- and Community-Level Interaction Insights into Carbon Utilization and Element Cycling Functions of Hydrothermarchaeota in Hydrothermal Sediment.</title>
        <authorList>
            <person name="Zhou Z."/>
            <person name="Liu Y."/>
            <person name="Xu W."/>
            <person name="Pan J."/>
            <person name="Luo Z.H."/>
            <person name="Li M."/>
        </authorList>
    </citation>
    <scope>NUCLEOTIDE SEQUENCE [LARGE SCALE GENOMIC DNA]</scope>
    <source>
        <strain evidence="13">SpSt-1259</strain>
    </source>
</reference>
<evidence type="ECO:0000256" key="10">
    <source>
        <dbReference type="ARBA" id="ARBA00047913"/>
    </source>
</evidence>
<accession>A0A7C2UQN8</accession>
<keyword evidence="5 11" id="KW-0547">Nucleotide-binding</keyword>
<evidence type="ECO:0000256" key="11">
    <source>
        <dbReference type="HAMAP-Rule" id="MF_00121"/>
    </source>
</evidence>
<sequence>MSSEKIIIGLEIHVQLTSLKTKLFCNCSSNYRDMPPNTNVCPICLGLPGSLPVVNKEAVKKALLVALALNMKISNRVSWARKHYFYPDLPKNYQITQYEGKGVASIAREGYLEYYVDGNLKKARIRRINLEEDPGKIIYHTGSMLTSKYSLIDYNRSGVALLEIVTEPDFSSPKEVIAFLQELRSVLEYLEVADFNLEGSMRVDVNISIEGGSRVEVKNIGSISEIEAAILYEVARQRSLREKGIKIEMETRHWDQERKATVGTRTKETEEDYRYFPDPNLPPVEIEMDYLEGIAKEMPELPNAKRERLIKEYGLSSYLSYVITSNKKLAEYFEEVMKYTKIDGEKAAALIVNDLVGWIGQERIKDIGKLVPPAEMANLLELLRKGDISIKIAKETIPELVSGRKTTEVLLSRGWLGRISGKELDEIVERVMRENEKAVEDALRNPKAIQFLIGKVMEVTNKKADPKETYELIVKKIGELQKRTWSN</sequence>
<dbReference type="GO" id="GO:0005524">
    <property type="term" value="F:ATP binding"/>
    <property type="evidence" value="ECO:0007669"/>
    <property type="project" value="UniProtKB-KW"/>
</dbReference>
<dbReference type="InterPro" id="IPR003789">
    <property type="entry name" value="Asn/Gln_tRNA_amidoTrase-B-like"/>
</dbReference>
<dbReference type="EMBL" id="DSFE01000047">
    <property type="protein sequence ID" value="HEU97645.1"/>
    <property type="molecule type" value="Genomic_DNA"/>
</dbReference>